<dbReference type="AlphaFoldDB" id="R4WZZ8"/>
<proteinExistence type="predicted"/>
<organism evidence="1 2">
    <name type="scientific">Caballeronia insecticola</name>
    <dbReference type="NCBI Taxonomy" id="758793"/>
    <lineage>
        <taxon>Bacteria</taxon>
        <taxon>Pseudomonadati</taxon>
        <taxon>Pseudomonadota</taxon>
        <taxon>Betaproteobacteria</taxon>
        <taxon>Burkholderiales</taxon>
        <taxon>Burkholderiaceae</taxon>
        <taxon>Caballeronia</taxon>
    </lineage>
</organism>
<protein>
    <submittedName>
        <fullName evidence="1">Uncharacterized protein</fullName>
    </submittedName>
</protein>
<evidence type="ECO:0000313" key="1">
    <source>
        <dbReference type="EMBL" id="BAN27400.1"/>
    </source>
</evidence>
<accession>R4WZZ8</accession>
<geneLocation type="plasmid" evidence="1 2">
    <name>p1</name>
</geneLocation>
<dbReference type="PATRIC" id="fig|758793.3.peg.5611"/>
<dbReference type="KEGG" id="buo:BRPE64_DCDS04640"/>
<dbReference type="HOGENOM" id="CLU_720950_0_0_4"/>
<name>R4WZZ8_9BURK</name>
<dbReference type="EMBL" id="AP013061">
    <property type="protein sequence ID" value="BAN27400.1"/>
    <property type="molecule type" value="Genomic_DNA"/>
</dbReference>
<gene>
    <name evidence="1" type="ORF">BRPE64_DCDS04640</name>
</gene>
<sequence>MRPRGERGDEKVRGGIEHIDCIGPFERRKLARNGIEMIEHDARKRCFVRYHAPVQPVAIVDMRSEHRARHEHRQHAAARTLDAKALVQIERHDAAHRTRIAAFSAYAAHVAGLAFQIDMEREIATRVRGNARDGSFEGQRVGVRFREHQPARRMQIDAAGKASSNAILVRNDIDDMSDAVAPREQLPLLWERLRREAAEQRGCVVRFGHEDRELSSPEMRRMVKRKSNARISCGSRSGVCGVPDGSGRRFLPSCRRHIAVSLPHQGLRPATTKRTARGTNKAYRGVNMRKSKPLQCTTAARAALKPARVADAQLDHLEHMIRSLSLSGKASAFVGLDRAYWKRRLAALGDESDLVTTQRARVLRLFDLLDRHHGDDAPNKAAA</sequence>
<evidence type="ECO:0000313" key="2">
    <source>
        <dbReference type="Proteomes" id="UP000013966"/>
    </source>
</evidence>
<keyword evidence="2" id="KW-1185">Reference proteome</keyword>
<keyword evidence="1" id="KW-0614">Plasmid</keyword>
<reference evidence="1 2" key="1">
    <citation type="journal article" date="2013" name="Genome Announc.">
        <title>Complete Genome Sequence of Burkholderia sp. Strain RPE64, Bacterial Symbiont of the Bean Bug Riptortus pedestris.</title>
        <authorList>
            <person name="Shibata T.F."/>
            <person name="Maeda T."/>
            <person name="Nikoh N."/>
            <person name="Yamaguchi K."/>
            <person name="Oshima K."/>
            <person name="Hattori M."/>
            <person name="Nishiyama T."/>
            <person name="Hasebe M."/>
            <person name="Fukatsu T."/>
            <person name="Kikuchi Y."/>
            <person name="Shigenobu S."/>
        </authorList>
    </citation>
    <scope>NUCLEOTIDE SEQUENCE [LARGE SCALE GENOMIC DNA]</scope>
    <source>
        <plasmid evidence="1 2">p1</plasmid>
    </source>
</reference>
<reference evidence="1 2" key="2">
    <citation type="journal article" date="2018" name="Int. J. Syst. Evol. Microbiol.">
        <title>Burkholderia insecticola sp. nov., a gut symbiotic bacterium of the bean bug Riptortus pedestris.</title>
        <authorList>
            <person name="Takeshita K."/>
            <person name="Tamaki H."/>
            <person name="Ohbayashi T."/>
            <person name="Meng X.-Y."/>
            <person name="Sone T."/>
            <person name="Mitani Y."/>
            <person name="Peeters C."/>
            <person name="Kikuchi Y."/>
            <person name="Vandamme P."/>
        </authorList>
    </citation>
    <scope>NUCLEOTIDE SEQUENCE [LARGE SCALE GENOMIC DNA]</scope>
    <source>
        <strain evidence="1">RPE64</strain>
        <plasmid evidence="1 2">p1</plasmid>
    </source>
</reference>
<dbReference type="Proteomes" id="UP000013966">
    <property type="component" value="Plasmid p1"/>
</dbReference>